<name>A0ABD5VHW7_9EURY</name>
<dbReference type="InterPro" id="IPR045232">
    <property type="entry name" value="FAM234"/>
</dbReference>
<dbReference type="RefSeq" id="WP_336349759.1">
    <property type="nucleotide sequence ID" value="NZ_JAZAQL010000002.1"/>
</dbReference>
<keyword evidence="2" id="KW-0812">Transmembrane</keyword>
<dbReference type="AlphaFoldDB" id="A0ABD5VHW7"/>
<proteinExistence type="predicted"/>
<dbReference type="PANTHER" id="PTHR21419">
    <property type="match status" value="1"/>
</dbReference>
<accession>A0ABD5VHW7</accession>
<comment type="subcellular location">
    <subcellularLocation>
        <location evidence="1">Membrane</location>
        <topology evidence="1">Single-pass membrane protein</topology>
    </subcellularLocation>
</comment>
<dbReference type="PANTHER" id="PTHR21419:SF23">
    <property type="entry name" value="PROTEIN DEFECTIVE IN EXINE FORMATION 1"/>
    <property type="match status" value="1"/>
</dbReference>
<evidence type="ECO:0000259" key="5">
    <source>
        <dbReference type="Pfam" id="PF13360"/>
    </source>
</evidence>
<evidence type="ECO:0000256" key="2">
    <source>
        <dbReference type="ARBA" id="ARBA00022692"/>
    </source>
</evidence>
<organism evidence="6 7">
    <name type="scientific">Halorubellus litoreus</name>
    <dbReference type="NCBI Taxonomy" id="755308"/>
    <lineage>
        <taxon>Archaea</taxon>
        <taxon>Methanobacteriati</taxon>
        <taxon>Methanobacteriota</taxon>
        <taxon>Stenosarchaea group</taxon>
        <taxon>Halobacteria</taxon>
        <taxon>Halobacteriales</taxon>
        <taxon>Halorubellaceae</taxon>
        <taxon>Halorubellus</taxon>
    </lineage>
</organism>
<feature type="domain" description="Pyrrolo-quinoline quinone repeat" evidence="5">
    <location>
        <begin position="268"/>
        <end position="372"/>
    </location>
</feature>
<evidence type="ECO:0000256" key="4">
    <source>
        <dbReference type="ARBA" id="ARBA00023136"/>
    </source>
</evidence>
<evidence type="ECO:0000313" key="6">
    <source>
        <dbReference type="EMBL" id="MFC6952772.1"/>
    </source>
</evidence>
<keyword evidence="7" id="KW-1185">Reference proteome</keyword>
<evidence type="ECO:0000256" key="3">
    <source>
        <dbReference type="ARBA" id="ARBA00022989"/>
    </source>
</evidence>
<dbReference type="InterPro" id="IPR018391">
    <property type="entry name" value="PQQ_b-propeller_rpt"/>
</dbReference>
<comment type="caution">
    <text evidence="6">The sequence shown here is derived from an EMBL/GenBank/DDBJ whole genome shotgun (WGS) entry which is preliminary data.</text>
</comment>
<keyword evidence="4" id="KW-0472">Membrane</keyword>
<dbReference type="InterPro" id="IPR015943">
    <property type="entry name" value="WD40/YVTN_repeat-like_dom_sf"/>
</dbReference>
<dbReference type="Pfam" id="PF13360">
    <property type="entry name" value="PQQ_2"/>
    <property type="match status" value="2"/>
</dbReference>
<feature type="domain" description="Pyrrolo-quinoline quinone repeat" evidence="5">
    <location>
        <begin position="34"/>
        <end position="160"/>
    </location>
</feature>
<dbReference type="GO" id="GO:0016020">
    <property type="term" value="C:membrane"/>
    <property type="evidence" value="ECO:0007669"/>
    <property type="project" value="UniProtKB-SubCell"/>
</dbReference>
<dbReference type="SUPFAM" id="SSF69318">
    <property type="entry name" value="Integrin alpha N-terminal domain"/>
    <property type="match status" value="1"/>
</dbReference>
<protein>
    <submittedName>
        <fullName evidence="6">PQQ-binding-like beta-propeller repeat protein</fullName>
    </submittedName>
</protein>
<dbReference type="SMART" id="SM00564">
    <property type="entry name" value="PQQ"/>
    <property type="match status" value="5"/>
</dbReference>
<dbReference type="InterPro" id="IPR028994">
    <property type="entry name" value="Integrin_alpha_N"/>
</dbReference>
<dbReference type="Gene3D" id="2.130.10.10">
    <property type="entry name" value="YVTN repeat-like/Quinoprotein amine dehydrogenase"/>
    <property type="match status" value="1"/>
</dbReference>
<keyword evidence="3" id="KW-1133">Transmembrane helix</keyword>
<dbReference type="InterPro" id="IPR002372">
    <property type="entry name" value="PQQ_rpt_dom"/>
</dbReference>
<reference evidence="6 7" key="1">
    <citation type="journal article" date="2019" name="Int. J. Syst. Evol. Microbiol.">
        <title>The Global Catalogue of Microorganisms (GCM) 10K type strain sequencing project: providing services to taxonomists for standard genome sequencing and annotation.</title>
        <authorList>
            <consortium name="The Broad Institute Genomics Platform"/>
            <consortium name="The Broad Institute Genome Sequencing Center for Infectious Disease"/>
            <person name="Wu L."/>
            <person name="Ma J."/>
        </authorList>
    </citation>
    <scope>NUCLEOTIDE SEQUENCE [LARGE SCALE GENOMIC DNA]</scope>
    <source>
        <strain evidence="6 7">GX26</strain>
    </source>
</reference>
<dbReference type="EMBL" id="JBHSXN010000002">
    <property type="protein sequence ID" value="MFC6952772.1"/>
    <property type="molecule type" value="Genomic_DNA"/>
</dbReference>
<evidence type="ECO:0000256" key="1">
    <source>
        <dbReference type="ARBA" id="ARBA00004167"/>
    </source>
</evidence>
<dbReference type="Proteomes" id="UP001596395">
    <property type="component" value="Unassembled WGS sequence"/>
</dbReference>
<sequence>MRAVTVVAVAVVLASLAGAVLLGATGALVDGDGAATLSTTWTSDSAVPSDNNHHEVAVGTVGDESRVFAPISSTRAVDACALVAFDAASGEERWRDPVPSANCTVHAVADVTVADYDRDGTTEVLATTTEQVVVAYAPGGEVEREWELSAYGYTKPVVANVTGDAAPEVVVVDSRGLVQVLDADGGVAWRDDRDGYVWGSPVVDDVDADGAVEVVVADSTGAMTAYTASGGVDWNVPLDGEAVTWLGHGDADADGVTEFYAGTPTGFVFAVDGTGERAWTTTRSDLTATSAVVRDDAGGGAFVASDDGTVARLNATTGEVVWETTVASDAVQMMPPPVAGDVDGDGNAELAVAAHDGTVAVLDPETGRTLASVGHDDRAFAAPVLDDVDDDGRDEIVVIYADGTVRRFDYDD</sequence>
<evidence type="ECO:0000313" key="7">
    <source>
        <dbReference type="Proteomes" id="UP001596395"/>
    </source>
</evidence>
<gene>
    <name evidence="6" type="ORF">ACFQGB_07830</name>
</gene>